<dbReference type="SUPFAM" id="SSF52540">
    <property type="entry name" value="P-loop containing nucleoside triphosphate hydrolases"/>
    <property type="match status" value="1"/>
</dbReference>
<name>A0AAW0QZD6_9PEZI</name>
<dbReference type="InterPro" id="IPR027417">
    <property type="entry name" value="P-loop_NTPase"/>
</dbReference>
<feature type="compositionally biased region" description="Polar residues" evidence="1">
    <location>
        <begin position="124"/>
        <end position="138"/>
    </location>
</feature>
<dbReference type="AlphaFoldDB" id="A0AAW0QZD6"/>
<sequence length="161" mass="17006">MASALPALMLYQGTNASAMEFNTKRQDGQIITRSGSKPSIQNNEAPPGQPLGPCDSIGTGELCNQIATVLEKLLRCAPWIVSTTVGGESKKLEKAPIRKAVNILIATPGRLTDHLDPPKPWTSARVTASKSNSGAAEVNNDSVFSAPAQLKQPYIITAAKP</sequence>
<organism evidence="3 4">
    <name type="scientific">Apiospora kogelbergensis</name>
    <dbReference type="NCBI Taxonomy" id="1337665"/>
    <lineage>
        <taxon>Eukaryota</taxon>
        <taxon>Fungi</taxon>
        <taxon>Dikarya</taxon>
        <taxon>Ascomycota</taxon>
        <taxon>Pezizomycotina</taxon>
        <taxon>Sordariomycetes</taxon>
        <taxon>Xylariomycetidae</taxon>
        <taxon>Amphisphaeriales</taxon>
        <taxon>Apiosporaceae</taxon>
        <taxon>Apiospora</taxon>
    </lineage>
</organism>
<keyword evidence="4" id="KW-1185">Reference proteome</keyword>
<dbReference type="EMBL" id="JAQQWP010000004">
    <property type="protein sequence ID" value="KAK8120371.1"/>
    <property type="molecule type" value="Genomic_DNA"/>
</dbReference>
<dbReference type="GO" id="GO:0003676">
    <property type="term" value="F:nucleic acid binding"/>
    <property type="evidence" value="ECO:0007669"/>
    <property type="project" value="InterPro"/>
</dbReference>
<accession>A0AAW0QZD6</accession>
<feature type="domain" description="DEAD/DEAH-box helicase" evidence="2">
    <location>
        <begin position="59"/>
        <end position="115"/>
    </location>
</feature>
<dbReference type="GO" id="GO:0016787">
    <property type="term" value="F:hydrolase activity"/>
    <property type="evidence" value="ECO:0007669"/>
    <property type="project" value="UniProtKB-KW"/>
</dbReference>
<evidence type="ECO:0000256" key="1">
    <source>
        <dbReference type="SAM" id="MobiDB-lite"/>
    </source>
</evidence>
<evidence type="ECO:0000259" key="2">
    <source>
        <dbReference type="Pfam" id="PF00270"/>
    </source>
</evidence>
<dbReference type="GO" id="GO:0005524">
    <property type="term" value="F:ATP binding"/>
    <property type="evidence" value="ECO:0007669"/>
    <property type="project" value="InterPro"/>
</dbReference>
<evidence type="ECO:0000313" key="4">
    <source>
        <dbReference type="Proteomes" id="UP001392437"/>
    </source>
</evidence>
<dbReference type="Gene3D" id="3.40.50.300">
    <property type="entry name" value="P-loop containing nucleotide triphosphate hydrolases"/>
    <property type="match status" value="1"/>
</dbReference>
<dbReference type="Pfam" id="PF00270">
    <property type="entry name" value="DEAD"/>
    <property type="match status" value="1"/>
</dbReference>
<dbReference type="Proteomes" id="UP001392437">
    <property type="component" value="Unassembled WGS sequence"/>
</dbReference>
<keyword evidence="3" id="KW-0378">Hydrolase</keyword>
<reference evidence="3 4" key="1">
    <citation type="submission" date="2023-01" db="EMBL/GenBank/DDBJ databases">
        <title>Analysis of 21 Apiospora genomes using comparative genomics revels a genus with tremendous synthesis potential of carbohydrate active enzymes and secondary metabolites.</title>
        <authorList>
            <person name="Sorensen T."/>
        </authorList>
    </citation>
    <scope>NUCLEOTIDE SEQUENCE [LARGE SCALE GENOMIC DNA]</scope>
    <source>
        <strain evidence="3 4">CBS 117206</strain>
    </source>
</reference>
<protein>
    <submittedName>
        <fullName evidence="3">P-loop containing nucleoside triphosphate hydrolase protein</fullName>
    </submittedName>
</protein>
<proteinExistence type="predicted"/>
<feature type="region of interest" description="Disordered" evidence="1">
    <location>
        <begin position="114"/>
        <end position="138"/>
    </location>
</feature>
<evidence type="ECO:0000313" key="3">
    <source>
        <dbReference type="EMBL" id="KAK8120371.1"/>
    </source>
</evidence>
<dbReference type="InterPro" id="IPR011545">
    <property type="entry name" value="DEAD/DEAH_box_helicase_dom"/>
</dbReference>
<comment type="caution">
    <text evidence="3">The sequence shown here is derived from an EMBL/GenBank/DDBJ whole genome shotgun (WGS) entry which is preliminary data.</text>
</comment>
<gene>
    <name evidence="3" type="ORF">PG999_004491</name>
</gene>